<comment type="subcellular location">
    <subcellularLocation>
        <location evidence="1">Membrane</location>
        <topology evidence="1">Multi-pass membrane protein</topology>
    </subcellularLocation>
</comment>
<keyword evidence="5" id="KW-0175">Coiled coil</keyword>
<protein>
    <submittedName>
        <fullName evidence="9">Potassium voltage-gated channel subfamily KQT member 1</fullName>
    </submittedName>
</protein>
<evidence type="ECO:0000313" key="8">
    <source>
        <dbReference type="Proteomes" id="UP001652625"/>
    </source>
</evidence>
<feature type="transmembrane region" description="Helical" evidence="6">
    <location>
        <begin position="198"/>
        <end position="217"/>
    </location>
</feature>
<dbReference type="PANTHER" id="PTHR47735">
    <property type="entry name" value="POTASSIUM VOLTAGE-GATED CHANNEL SUBFAMILY KQT MEMBER 4"/>
    <property type="match status" value="1"/>
</dbReference>
<feature type="transmembrane region" description="Helical" evidence="6">
    <location>
        <begin position="98"/>
        <end position="117"/>
    </location>
</feature>
<proteinExistence type="predicted"/>
<dbReference type="Pfam" id="PF00520">
    <property type="entry name" value="Ion_trans"/>
    <property type="match status" value="1"/>
</dbReference>
<feature type="transmembrane region" description="Helical" evidence="6">
    <location>
        <begin position="229"/>
        <end position="257"/>
    </location>
</feature>
<dbReference type="InterPro" id="IPR027359">
    <property type="entry name" value="Volt_channel_dom_sf"/>
</dbReference>
<dbReference type="Proteomes" id="UP001652625">
    <property type="component" value="Chromosome 13"/>
</dbReference>
<keyword evidence="4 6" id="KW-0472">Membrane</keyword>
<evidence type="ECO:0000256" key="2">
    <source>
        <dbReference type="ARBA" id="ARBA00022692"/>
    </source>
</evidence>
<evidence type="ECO:0000256" key="1">
    <source>
        <dbReference type="ARBA" id="ARBA00004141"/>
    </source>
</evidence>
<evidence type="ECO:0000256" key="3">
    <source>
        <dbReference type="ARBA" id="ARBA00022989"/>
    </source>
</evidence>
<dbReference type="Gene3D" id="1.20.120.350">
    <property type="entry name" value="Voltage-gated potassium channels. Chain C"/>
    <property type="match status" value="1"/>
</dbReference>
<dbReference type="InterPro" id="IPR005821">
    <property type="entry name" value="Ion_trans_dom"/>
</dbReference>
<feature type="transmembrane region" description="Helical" evidence="6">
    <location>
        <begin position="21"/>
        <end position="43"/>
    </location>
</feature>
<accession>A0ABM4DAE3</accession>
<sequence length="468" mass="54547">MYLHKFRLNVFYFMERPSSRYAVLYHTLVLLSIMCNAVIGILSTIDVYEKNDTVQMLFWKYEIFMLAVFVAELAVRLIVCGVISNYSGFIGRLVFMKNIYMLADIFIILSTITSIVIKSNDASLDLLRFSKFFQCFQMFRILRLDRRRGDILTMLNILQEHKKELLSSYFVCLNILLFGSYIIYAVEKTHNQSSENRIDNMANGLYWGVITFTSVGYGDYLPKTWAGKILTGIFSAFGCAFFSLPAGIIGSGLAIHVSRQKREKRSMEIKHPACVVIQTAWRIYAINNNLKSTKIQVFSHILYENRMVDDAFKQKIPNFINEKKPRSSTDPIRHEKYSNERNFFKKHKNTNNLIILEEFLENSCFSTVADSFVKKNEITRQYKIAIKFITLTKLFVAIKNFKISNSPYVNVEDFLEKSNRQLTDSARLLKELNRKFDEINKLHIKIDVLIEEMKSLKKTINEIKRVSK</sequence>
<evidence type="ECO:0000313" key="9">
    <source>
        <dbReference type="RefSeq" id="XP_065671320.1"/>
    </source>
</evidence>
<evidence type="ECO:0000256" key="5">
    <source>
        <dbReference type="SAM" id="Coils"/>
    </source>
</evidence>
<feature type="transmembrane region" description="Helical" evidence="6">
    <location>
        <begin position="63"/>
        <end position="86"/>
    </location>
</feature>
<feature type="coiled-coil region" evidence="5">
    <location>
        <begin position="415"/>
        <end position="466"/>
    </location>
</feature>
<evidence type="ECO:0000256" key="6">
    <source>
        <dbReference type="SAM" id="Phobius"/>
    </source>
</evidence>
<dbReference type="InterPro" id="IPR003937">
    <property type="entry name" value="K_chnl_volt-dep_KCNQ"/>
</dbReference>
<keyword evidence="2 6" id="KW-0812">Transmembrane</keyword>
<dbReference type="SUPFAM" id="SSF81324">
    <property type="entry name" value="Voltage-gated potassium channels"/>
    <property type="match status" value="1"/>
</dbReference>
<dbReference type="Gene3D" id="6.10.140.1910">
    <property type="match status" value="1"/>
</dbReference>
<dbReference type="GeneID" id="105846265"/>
<gene>
    <name evidence="9" type="primary">LOC105846265</name>
</gene>
<reference evidence="9" key="1">
    <citation type="submission" date="2025-08" db="UniProtKB">
        <authorList>
            <consortium name="RefSeq"/>
        </authorList>
    </citation>
    <scope>IDENTIFICATION</scope>
</reference>
<feature type="domain" description="Ion transport" evidence="7">
    <location>
        <begin position="25"/>
        <end position="253"/>
    </location>
</feature>
<dbReference type="RefSeq" id="XP_065671320.1">
    <property type="nucleotide sequence ID" value="XM_065815248.1"/>
</dbReference>
<dbReference type="PANTHER" id="PTHR47735:SF9">
    <property type="entry name" value="POTASSIUM VOLTAGE-GATED CHANNEL SUBFAMILY KQT MEMBER 4-LIKE ISOFORM X1"/>
    <property type="match status" value="1"/>
</dbReference>
<feature type="transmembrane region" description="Helical" evidence="6">
    <location>
        <begin position="166"/>
        <end position="186"/>
    </location>
</feature>
<name>A0ABM4DAE3_HYDVU</name>
<organism evidence="8 9">
    <name type="scientific">Hydra vulgaris</name>
    <name type="common">Hydra</name>
    <name type="synonym">Hydra attenuata</name>
    <dbReference type="NCBI Taxonomy" id="6087"/>
    <lineage>
        <taxon>Eukaryota</taxon>
        <taxon>Metazoa</taxon>
        <taxon>Cnidaria</taxon>
        <taxon>Hydrozoa</taxon>
        <taxon>Hydroidolina</taxon>
        <taxon>Anthoathecata</taxon>
        <taxon>Aplanulata</taxon>
        <taxon>Hydridae</taxon>
        <taxon>Hydra</taxon>
    </lineage>
</organism>
<dbReference type="Gene3D" id="1.10.287.70">
    <property type="match status" value="1"/>
</dbReference>
<keyword evidence="3 6" id="KW-1133">Transmembrane helix</keyword>
<keyword evidence="8" id="KW-1185">Reference proteome</keyword>
<evidence type="ECO:0000259" key="7">
    <source>
        <dbReference type="Pfam" id="PF00520"/>
    </source>
</evidence>
<dbReference type="PRINTS" id="PR00169">
    <property type="entry name" value="KCHANNEL"/>
</dbReference>
<evidence type="ECO:0000256" key="4">
    <source>
        <dbReference type="ARBA" id="ARBA00023136"/>
    </source>
</evidence>